<dbReference type="PANTHER" id="PTHR43562:SF1">
    <property type="entry name" value="NA(+)_H(+) ANTIPORTER YJBQ-RELATED"/>
    <property type="match status" value="1"/>
</dbReference>
<protein>
    <submittedName>
        <fullName evidence="11">Cation:proton antiporter</fullName>
    </submittedName>
</protein>
<accession>A0ABU3WNM1</accession>
<evidence type="ECO:0000256" key="1">
    <source>
        <dbReference type="ARBA" id="ARBA00004141"/>
    </source>
</evidence>
<evidence type="ECO:0000256" key="9">
    <source>
        <dbReference type="SAM" id="Phobius"/>
    </source>
</evidence>
<evidence type="ECO:0000256" key="8">
    <source>
        <dbReference type="ARBA" id="ARBA00023136"/>
    </source>
</evidence>
<comment type="subcellular location">
    <subcellularLocation>
        <location evidence="1">Membrane</location>
        <topology evidence="1">Multi-pass membrane protein</topology>
    </subcellularLocation>
</comment>
<comment type="caution">
    <text evidence="11">The sequence shown here is derived from an EMBL/GenBank/DDBJ whole genome shotgun (WGS) entry which is preliminary data.</text>
</comment>
<reference evidence="11 12" key="1">
    <citation type="submission" date="2019-10" db="EMBL/GenBank/DDBJ databases">
        <title>Draft Genome Assembly of Rhodococcus zopfii DSM44189.</title>
        <authorList>
            <person name="Sutton J.M."/>
            <person name="Akob D.M."/>
            <person name="Bushman T.J."/>
        </authorList>
    </citation>
    <scope>NUCLEOTIDE SEQUENCE [LARGE SCALE GENOMIC DNA]</scope>
    <source>
        <strain evidence="11 12">DSM 44189</strain>
    </source>
</reference>
<dbReference type="Proteomes" id="UP001275440">
    <property type="component" value="Unassembled WGS sequence"/>
</dbReference>
<feature type="domain" description="Cation/H+ exchanger transmembrane" evidence="10">
    <location>
        <begin position="12"/>
        <end position="362"/>
    </location>
</feature>
<dbReference type="PANTHER" id="PTHR43562">
    <property type="entry name" value="NAPA-TYPE SODIUM/HYDROGEN ANTIPORTER"/>
    <property type="match status" value="1"/>
</dbReference>
<evidence type="ECO:0000256" key="5">
    <source>
        <dbReference type="ARBA" id="ARBA00022692"/>
    </source>
</evidence>
<evidence type="ECO:0000256" key="6">
    <source>
        <dbReference type="ARBA" id="ARBA00022989"/>
    </source>
</evidence>
<dbReference type="EMBL" id="WBMO01000001">
    <property type="protein sequence ID" value="MDV2475342.1"/>
    <property type="molecule type" value="Genomic_DNA"/>
</dbReference>
<evidence type="ECO:0000256" key="2">
    <source>
        <dbReference type="ARBA" id="ARBA00005551"/>
    </source>
</evidence>
<proteinExistence type="inferred from homology"/>
<gene>
    <name evidence="11" type="ORF">F8M49_07795</name>
</gene>
<evidence type="ECO:0000259" key="10">
    <source>
        <dbReference type="Pfam" id="PF00999"/>
    </source>
</evidence>
<keyword evidence="3" id="KW-0813">Transport</keyword>
<feature type="transmembrane region" description="Helical" evidence="9">
    <location>
        <begin position="212"/>
        <end position="231"/>
    </location>
</feature>
<keyword evidence="8 9" id="KW-0472">Membrane</keyword>
<sequence length="379" mass="38208">MFATLALVMVVAIVGSLPAARSGIRLPLVLGELLAGIVVGASGLGWVDPGEPTLDAVAQVGFALVMFVAGTHVPVRDTRLRPALWRGIGRAALVGAVAVPAGIGLARLFDAPHAALFAVLLASSSAALVLPIVDASGIGGREVLPLLVQVAVADTVCIVALPLVIAPPEALRAGLGSIAVIACAAVVFVGLRQLDRTGMQRRVHDVSKDRKLAVELRVSLAVLFGLGALAVWTHVSVMLAGFALGLAVAAVGEPRRLTGQLFAVTEGFFAPVFYIWIGASIDVRVLWEHPSRIGLGLALGAVAVLVHLTPRATGQPVALGALSATQLGIPLAAVAIGLAGGLLSTADAAALVLGALVTIVGAAIAAAAATPRRPDVADP</sequence>
<keyword evidence="12" id="KW-1185">Reference proteome</keyword>
<feature type="transmembrane region" description="Helical" evidence="9">
    <location>
        <begin position="261"/>
        <end position="281"/>
    </location>
</feature>
<evidence type="ECO:0000313" key="12">
    <source>
        <dbReference type="Proteomes" id="UP001275440"/>
    </source>
</evidence>
<feature type="transmembrane region" description="Helical" evidence="9">
    <location>
        <begin position="115"/>
        <end position="133"/>
    </location>
</feature>
<keyword evidence="4" id="KW-0050">Antiport</keyword>
<organism evidence="11 12">
    <name type="scientific">Rhodococcus zopfii</name>
    <dbReference type="NCBI Taxonomy" id="43772"/>
    <lineage>
        <taxon>Bacteria</taxon>
        <taxon>Bacillati</taxon>
        <taxon>Actinomycetota</taxon>
        <taxon>Actinomycetes</taxon>
        <taxon>Mycobacteriales</taxon>
        <taxon>Nocardiaceae</taxon>
        <taxon>Rhodococcus</taxon>
    </lineage>
</organism>
<dbReference type="InterPro" id="IPR038770">
    <property type="entry name" value="Na+/solute_symporter_sf"/>
</dbReference>
<feature type="transmembrane region" description="Helical" evidence="9">
    <location>
        <begin position="87"/>
        <end position="109"/>
    </location>
</feature>
<evidence type="ECO:0000256" key="4">
    <source>
        <dbReference type="ARBA" id="ARBA00022449"/>
    </source>
</evidence>
<keyword evidence="5 9" id="KW-0812">Transmembrane</keyword>
<dbReference type="InterPro" id="IPR006153">
    <property type="entry name" value="Cation/H_exchanger_TM"/>
</dbReference>
<evidence type="ECO:0000313" key="11">
    <source>
        <dbReference type="EMBL" id="MDV2475342.1"/>
    </source>
</evidence>
<feature type="transmembrane region" description="Helical" evidence="9">
    <location>
        <begin position="171"/>
        <end position="191"/>
    </location>
</feature>
<feature type="transmembrane region" description="Helical" evidence="9">
    <location>
        <begin position="145"/>
        <end position="165"/>
    </location>
</feature>
<keyword evidence="6 9" id="KW-1133">Transmembrane helix</keyword>
<feature type="transmembrane region" description="Helical" evidence="9">
    <location>
        <begin position="348"/>
        <end position="369"/>
    </location>
</feature>
<feature type="transmembrane region" description="Helical" evidence="9">
    <location>
        <begin position="293"/>
        <end position="310"/>
    </location>
</feature>
<feature type="transmembrane region" description="Helical" evidence="9">
    <location>
        <begin position="56"/>
        <end position="75"/>
    </location>
</feature>
<feature type="transmembrane region" description="Helical" evidence="9">
    <location>
        <begin position="317"/>
        <end position="342"/>
    </location>
</feature>
<dbReference type="Pfam" id="PF00999">
    <property type="entry name" value="Na_H_Exchanger"/>
    <property type="match status" value="1"/>
</dbReference>
<comment type="similarity">
    <text evidence="2">Belongs to the monovalent cation:proton antiporter 2 (CPA2) transporter (TC 2.A.37) family.</text>
</comment>
<keyword evidence="7" id="KW-0406">Ion transport</keyword>
<evidence type="ECO:0000256" key="7">
    <source>
        <dbReference type="ARBA" id="ARBA00023065"/>
    </source>
</evidence>
<name>A0ABU3WNM1_9NOCA</name>
<evidence type="ECO:0000256" key="3">
    <source>
        <dbReference type="ARBA" id="ARBA00022448"/>
    </source>
</evidence>
<dbReference type="Gene3D" id="1.20.1530.20">
    <property type="match status" value="1"/>
</dbReference>